<organism evidence="2 3">
    <name type="scientific">Dreissena polymorpha</name>
    <name type="common">Zebra mussel</name>
    <name type="synonym">Mytilus polymorpha</name>
    <dbReference type="NCBI Taxonomy" id="45954"/>
    <lineage>
        <taxon>Eukaryota</taxon>
        <taxon>Metazoa</taxon>
        <taxon>Spiralia</taxon>
        <taxon>Lophotrochozoa</taxon>
        <taxon>Mollusca</taxon>
        <taxon>Bivalvia</taxon>
        <taxon>Autobranchia</taxon>
        <taxon>Heteroconchia</taxon>
        <taxon>Euheterodonta</taxon>
        <taxon>Imparidentia</taxon>
        <taxon>Neoheterodontei</taxon>
        <taxon>Myida</taxon>
        <taxon>Dreissenoidea</taxon>
        <taxon>Dreissenidae</taxon>
        <taxon>Dreissena</taxon>
    </lineage>
</organism>
<evidence type="ECO:0000313" key="3">
    <source>
        <dbReference type="Proteomes" id="UP000828390"/>
    </source>
</evidence>
<reference evidence="2" key="2">
    <citation type="submission" date="2020-11" db="EMBL/GenBank/DDBJ databases">
        <authorList>
            <person name="McCartney M.A."/>
            <person name="Auch B."/>
            <person name="Kono T."/>
            <person name="Mallez S."/>
            <person name="Becker A."/>
            <person name="Gohl D.M."/>
            <person name="Silverstein K.A.T."/>
            <person name="Koren S."/>
            <person name="Bechman K.B."/>
            <person name="Herman A."/>
            <person name="Abrahante J.E."/>
            <person name="Garbe J."/>
        </authorList>
    </citation>
    <scope>NUCLEOTIDE SEQUENCE</scope>
    <source>
        <strain evidence="2">Duluth1</strain>
        <tissue evidence="2">Whole animal</tissue>
    </source>
</reference>
<name>A0A9D4IA27_DREPO</name>
<protein>
    <submittedName>
        <fullName evidence="2">Uncharacterized protein</fullName>
    </submittedName>
</protein>
<evidence type="ECO:0000313" key="2">
    <source>
        <dbReference type="EMBL" id="KAH3752397.1"/>
    </source>
</evidence>
<sequence length="73" mass="8016">MKSRWSCFTHINPKSIIYTQTRGVRPKSSTLKTLFAAEAIRSLKAEKSQGEDNVPSEMIQHGGGEATTFAMTG</sequence>
<feature type="region of interest" description="Disordered" evidence="1">
    <location>
        <begin position="46"/>
        <end position="73"/>
    </location>
</feature>
<evidence type="ECO:0000256" key="1">
    <source>
        <dbReference type="SAM" id="MobiDB-lite"/>
    </source>
</evidence>
<keyword evidence="3" id="KW-1185">Reference proteome</keyword>
<accession>A0A9D4IA27</accession>
<dbReference type="Proteomes" id="UP000828390">
    <property type="component" value="Unassembled WGS sequence"/>
</dbReference>
<dbReference type="AlphaFoldDB" id="A0A9D4IA27"/>
<dbReference type="EMBL" id="JAIWYP010000010">
    <property type="protein sequence ID" value="KAH3752397.1"/>
    <property type="molecule type" value="Genomic_DNA"/>
</dbReference>
<gene>
    <name evidence="2" type="ORF">DPMN_187014</name>
</gene>
<proteinExistence type="predicted"/>
<reference evidence="2" key="1">
    <citation type="journal article" date="2019" name="bioRxiv">
        <title>The Genome of the Zebra Mussel, Dreissena polymorpha: A Resource for Invasive Species Research.</title>
        <authorList>
            <person name="McCartney M.A."/>
            <person name="Auch B."/>
            <person name="Kono T."/>
            <person name="Mallez S."/>
            <person name="Zhang Y."/>
            <person name="Obille A."/>
            <person name="Becker A."/>
            <person name="Abrahante J.E."/>
            <person name="Garbe J."/>
            <person name="Badalamenti J.P."/>
            <person name="Herman A."/>
            <person name="Mangelson H."/>
            <person name="Liachko I."/>
            <person name="Sullivan S."/>
            <person name="Sone E.D."/>
            <person name="Koren S."/>
            <person name="Silverstein K.A.T."/>
            <person name="Beckman K.B."/>
            <person name="Gohl D.M."/>
        </authorList>
    </citation>
    <scope>NUCLEOTIDE SEQUENCE</scope>
    <source>
        <strain evidence="2">Duluth1</strain>
        <tissue evidence="2">Whole animal</tissue>
    </source>
</reference>
<comment type="caution">
    <text evidence="2">The sequence shown here is derived from an EMBL/GenBank/DDBJ whole genome shotgun (WGS) entry which is preliminary data.</text>
</comment>